<keyword evidence="4" id="KW-1185">Reference proteome</keyword>
<dbReference type="Gene3D" id="2.40.30.10">
    <property type="entry name" value="Translation factors"/>
    <property type="match status" value="1"/>
</dbReference>
<comment type="similarity">
    <text evidence="1">Belongs to the SIP oxidoreductase family.</text>
</comment>
<protein>
    <submittedName>
        <fullName evidence="3">Siderophore-interacting domain protein</fullName>
    </submittedName>
</protein>
<reference evidence="3 4" key="1">
    <citation type="journal article" date="2014" name="BMC Genomics">
        <title>Architecture and functions of a multipartite genome of the methylotrophic bacterium Paracoccus aminophilus JCM 7686, containing primary and secondary chromids.</title>
        <authorList>
            <person name="Dziewit L."/>
            <person name="Czarnecki J."/>
            <person name="Wibberg D."/>
            <person name="Radlinska M."/>
            <person name="Mrozek P."/>
            <person name="Szymczak M."/>
            <person name="Schluter A."/>
            <person name="Puhler A."/>
            <person name="Bartosik D."/>
        </authorList>
    </citation>
    <scope>NUCLEOTIDE SEQUENCE [LARGE SCALE GENOMIC DNA]</scope>
    <source>
        <strain evidence="3">JCM 7686</strain>
    </source>
</reference>
<gene>
    <name evidence="3" type="ORF">JCM7686_3242</name>
</gene>
<dbReference type="KEGG" id="pami:JCM7686_3242"/>
<dbReference type="PROSITE" id="PS51384">
    <property type="entry name" value="FAD_FR"/>
    <property type="match status" value="1"/>
</dbReference>
<dbReference type="EMBL" id="CP006650">
    <property type="protein sequence ID" value="AGT10277.1"/>
    <property type="molecule type" value="Genomic_DNA"/>
</dbReference>
<name>S5XY88_PARAH</name>
<dbReference type="SUPFAM" id="SSF63380">
    <property type="entry name" value="Riboflavin synthase domain-like"/>
    <property type="match status" value="1"/>
</dbReference>
<dbReference type="RefSeq" id="WP_020951913.1">
    <property type="nucleotide sequence ID" value="NC_022041.1"/>
</dbReference>
<evidence type="ECO:0000313" key="3">
    <source>
        <dbReference type="EMBL" id="AGT10277.1"/>
    </source>
</evidence>
<dbReference type="CDD" id="cd06193">
    <property type="entry name" value="siderophore_interacting"/>
    <property type="match status" value="1"/>
</dbReference>
<dbReference type="OrthoDB" id="9814826at2"/>
<accession>S5XY88</accession>
<dbReference type="PANTHER" id="PTHR30157:SF0">
    <property type="entry name" value="NADPH-DEPENDENT FERRIC-CHELATE REDUCTASE"/>
    <property type="match status" value="1"/>
</dbReference>
<dbReference type="Gene3D" id="3.40.50.80">
    <property type="entry name" value="Nucleotide-binding domain of ferredoxin-NADP reductase (FNR) module"/>
    <property type="match status" value="1"/>
</dbReference>
<dbReference type="InterPro" id="IPR013113">
    <property type="entry name" value="SIP_FAD-bd"/>
</dbReference>
<dbReference type="AlphaFoldDB" id="S5XY88"/>
<dbReference type="Proteomes" id="UP000015480">
    <property type="component" value="Chromosome"/>
</dbReference>
<organism evidence="3 4">
    <name type="scientific">Paracoccus aminophilus JCM 7686</name>
    <dbReference type="NCBI Taxonomy" id="1367847"/>
    <lineage>
        <taxon>Bacteria</taxon>
        <taxon>Pseudomonadati</taxon>
        <taxon>Pseudomonadota</taxon>
        <taxon>Alphaproteobacteria</taxon>
        <taxon>Rhodobacterales</taxon>
        <taxon>Paracoccaceae</taxon>
        <taxon>Paracoccus</taxon>
    </lineage>
</organism>
<dbReference type="PATRIC" id="fig|1367847.3.peg.3268"/>
<dbReference type="InterPro" id="IPR039374">
    <property type="entry name" value="SIP_fam"/>
</dbReference>
<sequence>MRTTPLPEFQSETEARDRPFGPIETALRAEAAAHALDLHEGHGRSIWCELPEGEFGAKKRGEGTLFFARAHQPGDLPALQARLAALTDAPLRWISPDDAGALPPNVSLATVESLRPIGAHFWRLRLRSTGLDRLAQSDSLHFRLLLPPKGEAAPDWPRIGANGQTVWPSGAKALHRPPYTTRAIDPAEGWIETDIFRHDGGRISDWAAQARPGETVGLAGPAGGGVPDAPELVLAGDETAYPAIARILEARAGQATGHVWLIGASHDYPLPRPEGFEITHLPGDPAALAEALRRLTPAPDRFFWMAAERAVISALRTVVLDELGVDAKRTHLSAYWSAPAMAAASRTSAALEA</sequence>
<dbReference type="InterPro" id="IPR039261">
    <property type="entry name" value="FNR_nucleotide-bd"/>
</dbReference>
<feature type="domain" description="FAD-binding FR-type" evidence="2">
    <location>
        <begin position="104"/>
        <end position="228"/>
    </location>
</feature>
<dbReference type="InterPro" id="IPR007037">
    <property type="entry name" value="SIP_rossman_dom"/>
</dbReference>
<evidence type="ECO:0000256" key="1">
    <source>
        <dbReference type="ARBA" id="ARBA00035644"/>
    </source>
</evidence>
<dbReference type="Pfam" id="PF04954">
    <property type="entry name" value="SIP"/>
    <property type="match status" value="1"/>
</dbReference>
<dbReference type="InterPro" id="IPR017927">
    <property type="entry name" value="FAD-bd_FR_type"/>
</dbReference>
<dbReference type="STRING" id="1367847.JCM7686_3242"/>
<evidence type="ECO:0000259" key="2">
    <source>
        <dbReference type="PROSITE" id="PS51384"/>
    </source>
</evidence>
<dbReference type="HOGENOM" id="CLU_040923_0_0_5"/>
<proteinExistence type="inferred from homology"/>
<dbReference type="InterPro" id="IPR017938">
    <property type="entry name" value="Riboflavin_synthase-like_b-brl"/>
</dbReference>
<evidence type="ECO:0000313" key="4">
    <source>
        <dbReference type="Proteomes" id="UP000015480"/>
    </source>
</evidence>
<dbReference type="GO" id="GO:0016491">
    <property type="term" value="F:oxidoreductase activity"/>
    <property type="evidence" value="ECO:0007669"/>
    <property type="project" value="InterPro"/>
</dbReference>
<dbReference type="Pfam" id="PF08021">
    <property type="entry name" value="FAD_binding_9"/>
    <property type="match status" value="1"/>
</dbReference>
<dbReference type="PANTHER" id="PTHR30157">
    <property type="entry name" value="FERRIC REDUCTASE, NADPH-DEPENDENT"/>
    <property type="match status" value="1"/>
</dbReference>
<dbReference type="eggNOG" id="COG2375">
    <property type="taxonomic scope" value="Bacteria"/>
</dbReference>